<evidence type="ECO:0000313" key="3">
    <source>
        <dbReference type="Proteomes" id="UP000001396"/>
    </source>
</evidence>
<evidence type="ECO:0000256" key="1">
    <source>
        <dbReference type="SAM" id="MobiDB-lite"/>
    </source>
</evidence>
<dbReference type="RefSeq" id="XP_020434854.1">
    <property type="nucleotide sequence ID" value="XM_020575334.1"/>
</dbReference>
<proteinExistence type="predicted"/>
<dbReference type="EMBL" id="ADBJ01000018">
    <property type="protein sequence ID" value="EFA82737.1"/>
    <property type="molecule type" value="Genomic_DNA"/>
</dbReference>
<dbReference type="AlphaFoldDB" id="D3B7J4"/>
<organism evidence="2 3">
    <name type="scientific">Heterostelium pallidum (strain ATCC 26659 / Pp 5 / PN500)</name>
    <name type="common">Cellular slime mold</name>
    <name type="synonym">Polysphondylium pallidum</name>
    <dbReference type="NCBI Taxonomy" id="670386"/>
    <lineage>
        <taxon>Eukaryota</taxon>
        <taxon>Amoebozoa</taxon>
        <taxon>Evosea</taxon>
        <taxon>Eumycetozoa</taxon>
        <taxon>Dictyostelia</taxon>
        <taxon>Acytosteliales</taxon>
        <taxon>Acytosteliaceae</taxon>
        <taxon>Heterostelium</taxon>
    </lineage>
</organism>
<dbReference type="InParanoid" id="D3B7J4"/>
<feature type="region of interest" description="Disordered" evidence="1">
    <location>
        <begin position="1"/>
        <end position="45"/>
    </location>
</feature>
<evidence type="ECO:0000313" key="2">
    <source>
        <dbReference type="EMBL" id="EFA82737.1"/>
    </source>
</evidence>
<dbReference type="Proteomes" id="UP000001396">
    <property type="component" value="Unassembled WGS sequence"/>
</dbReference>
<feature type="compositionally biased region" description="Low complexity" evidence="1">
    <location>
        <begin position="12"/>
        <end position="26"/>
    </location>
</feature>
<sequence>MEENKHSLCKSNNNNNNNNNNQNNNNIHTHTHPNQLNQQQQQQQENCVNINSYNENGKILVSFDNQEQISCNVPNTLADFLLNEHPIDNWDAFERKFRLRSFKEILISSVIESPISENSLLMVDDSLLGGFLKLDDLTLNWNLHTPFESLYKSPKPSNQSCIQQ</sequence>
<protein>
    <submittedName>
        <fullName evidence="2">Uncharacterized protein</fullName>
    </submittedName>
</protein>
<comment type="caution">
    <text evidence="2">The sequence shown here is derived from an EMBL/GenBank/DDBJ whole genome shotgun (WGS) entry which is preliminary data.</text>
</comment>
<reference evidence="2 3" key="1">
    <citation type="journal article" date="2011" name="Genome Res.">
        <title>Phylogeny-wide analysis of social amoeba genomes highlights ancient origins for complex intercellular communication.</title>
        <authorList>
            <person name="Heidel A.J."/>
            <person name="Lawal H.M."/>
            <person name="Felder M."/>
            <person name="Schilde C."/>
            <person name="Helps N.R."/>
            <person name="Tunggal B."/>
            <person name="Rivero F."/>
            <person name="John U."/>
            <person name="Schleicher M."/>
            <person name="Eichinger L."/>
            <person name="Platzer M."/>
            <person name="Noegel A.A."/>
            <person name="Schaap P."/>
            <person name="Gloeckner G."/>
        </authorList>
    </citation>
    <scope>NUCLEOTIDE SEQUENCE [LARGE SCALE GENOMIC DNA]</scope>
    <source>
        <strain evidence="3">ATCC 26659 / Pp 5 / PN500</strain>
    </source>
</reference>
<name>D3B7J4_HETP5</name>
<accession>D3B7J4</accession>
<gene>
    <name evidence="2" type="ORF">PPL_04432</name>
</gene>
<dbReference type="GeneID" id="31359919"/>
<keyword evidence="3" id="KW-1185">Reference proteome</keyword>